<protein>
    <recommendedName>
        <fullName evidence="1">Reverse transcriptase domain-containing protein</fullName>
    </recommendedName>
</protein>
<evidence type="ECO:0000313" key="2">
    <source>
        <dbReference type="EMBL" id="KAK1802005.1"/>
    </source>
</evidence>
<dbReference type="Pfam" id="PF00078">
    <property type="entry name" value="RVT_1"/>
    <property type="match status" value="1"/>
</dbReference>
<dbReference type="CDD" id="cd01647">
    <property type="entry name" value="RT_LTR"/>
    <property type="match status" value="1"/>
</dbReference>
<name>A0AAD9E010_9TELE</name>
<gene>
    <name evidence="2" type="ORF">P4O66_022232</name>
</gene>
<dbReference type="PANTHER" id="PTHR24559:SF440">
    <property type="entry name" value="RIBONUCLEASE H"/>
    <property type="match status" value="1"/>
</dbReference>
<comment type="caution">
    <text evidence="2">The sequence shown here is derived from an EMBL/GenBank/DDBJ whole genome shotgun (WGS) entry which is preliminary data.</text>
</comment>
<feature type="domain" description="Reverse transcriptase" evidence="1">
    <location>
        <begin position="45"/>
        <end position="126"/>
    </location>
</feature>
<proteinExistence type="predicted"/>
<dbReference type="Gene3D" id="3.10.10.10">
    <property type="entry name" value="HIV Type 1 Reverse Transcriptase, subunit A, domain 1"/>
    <property type="match status" value="1"/>
</dbReference>
<dbReference type="InterPro" id="IPR000477">
    <property type="entry name" value="RT_dom"/>
</dbReference>
<evidence type="ECO:0000313" key="3">
    <source>
        <dbReference type="Proteomes" id="UP001239994"/>
    </source>
</evidence>
<dbReference type="AlphaFoldDB" id="A0AAD9E010"/>
<reference evidence="2" key="1">
    <citation type="submission" date="2023-03" db="EMBL/GenBank/DDBJ databases">
        <title>Electrophorus voltai genome.</title>
        <authorList>
            <person name="Bian C."/>
        </authorList>
    </citation>
    <scope>NUCLEOTIDE SEQUENCE</scope>
    <source>
        <strain evidence="2">CB-2022</strain>
        <tissue evidence="2">Muscle</tissue>
    </source>
</reference>
<accession>A0AAD9E010</accession>
<keyword evidence="3" id="KW-1185">Reference proteome</keyword>
<dbReference type="InterPro" id="IPR053134">
    <property type="entry name" value="RNA-dir_DNA_polymerase"/>
</dbReference>
<dbReference type="SUPFAM" id="SSF56672">
    <property type="entry name" value="DNA/RNA polymerases"/>
    <property type="match status" value="1"/>
</dbReference>
<dbReference type="PANTHER" id="PTHR24559">
    <property type="entry name" value="TRANSPOSON TY3-I GAG-POL POLYPROTEIN"/>
    <property type="match status" value="1"/>
</dbReference>
<evidence type="ECO:0000259" key="1">
    <source>
        <dbReference type="Pfam" id="PF00078"/>
    </source>
</evidence>
<dbReference type="InterPro" id="IPR043502">
    <property type="entry name" value="DNA/RNA_pol_sf"/>
</dbReference>
<dbReference type="EMBL" id="JAROKS010000008">
    <property type="protein sequence ID" value="KAK1802005.1"/>
    <property type="molecule type" value="Genomic_DNA"/>
</dbReference>
<sequence length="126" mass="14271">MGFLDVGLANKLALPLVPLDEPLPIAAIDGRSLEPRVKKDGELYPCKDYRGFNKVTIKDHYLLPLMTSVFEVLQHASIFTKLDLRSAYNLVRIREGDEWKAAFITPSGHYEYLVMPFGLMNTIALF</sequence>
<dbReference type="Proteomes" id="UP001239994">
    <property type="component" value="Unassembled WGS sequence"/>
</dbReference>
<organism evidence="2 3">
    <name type="scientific">Electrophorus voltai</name>
    <dbReference type="NCBI Taxonomy" id="2609070"/>
    <lineage>
        <taxon>Eukaryota</taxon>
        <taxon>Metazoa</taxon>
        <taxon>Chordata</taxon>
        <taxon>Craniata</taxon>
        <taxon>Vertebrata</taxon>
        <taxon>Euteleostomi</taxon>
        <taxon>Actinopterygii</taxon>
        <taxon>Neopterygii</taxon>
        <taxon>Teleostei</taxon>
        <taxon>Ostariophysi</taxon>
        <taxon>Gymnotiformes</taxon>
        <taxon>Gymnotoidei</taxon>
        <taxon>Gymnotidae</taxon>
        <taxon>Electrophorus</taxon>
    </lineage>
</organism>